<organism evidence="1 2">
    <name type="scientific">Allacma fusca</name>
    <dbReference type="NCBI Taxonomy" id="39272"/>
    <lineage>
        <taxon>Eukaryota</taxon>
        <taxon>Metazoa</taxon>
        <taxon>Ecdysozoa</taxon>
        <taxon>Arthropoda</taxon>
        <taxon>Hexapoda</taxon>
        <taxon>Collembola</taxon>
        <taxon>Symphypleona</taxon>
        <taxon>Sminthuridae</taxon>
        <taxon>Allacma</taxon>
    </lineage>
</organism>
<gene>
    <name evidence="1" type="ORF">AFUS01_LOCUS14738</name>
</gene>
<evidence type="ECO:0000313" key="1">
    <source>
        <dbReference type="EMBL" id="CAG7725794.1"/>
    </source>
</evidence>
<sequence length="42" mass="4759">MENVFDLTPTPDWDRYEAGLRLERLFIPTLDPASIPALVNDG</sequence>
<keyword evidence="2" id="KW-1185">Reference proteome</keyword>
<comment type="caution">
    <text evidence="1">The sequence shown here is derived from an EMBL/GenBank/DDBJ whole genome shotgun (WGS) entry which is preliminary data.</text>
</comment>
<feature type="non-terminal residue" evidence="1">
    <location>
        <position position="42"/>
    </location>
</feature>
<evidence type="ECO:0000313" key="2">
    <source>
        <dbReference type="Proteomes" id="UP000708208"/>
    </source>
</evidence>
<dbReference type="Proteomes" id="UP000708208">
    <property type="component" value="Unassembled WGS sequence"/>
</dbReference>
<dbReference type="EMBL" id="CAJVCH010126932">
    <property type="protein sequence ID" value="CAG7725794.1"/>
    <property type="molecule type" value="Genomic_DNA"/>
</dbReference>
<accession>A0A8J2NZ18</accession>
<name>A0A8J2NZ18_9HEXA</name>
<reference evidence="1" key="1">
    <citation type="submission" date="2021-06" db="EMBL/GenBank/DDBJ databases">
        <authorList>
            <person name="Hodson N. C."/>
            <person name="Mongue J. A."/>
            <person name="Jaron S. K."/>
        </authorList>
    </citation>
    <scope>NUCLEOTIDE SEQUENCE</scope>
</reference>
<dbReference type="AlphaFoldDB" id="A0A8J2NZ18"/>
<protein>
    <submittedName>
        <fullName evidence="1">Uncharacterized protein</fullName>
    </submittedName>
</protein>
<proteinExistence type="predicted"/>